<protein>
    <submittedName>
        <fullName evidence="1">Uncharacterized protein</fullName>
    </submittedName>
</protein>
<evidence type="ECO:0000313" key="2">
    <source>
        <dbReference type="Proteomes" id="UP000425960"/>
    </source>
</evidence>
<organism evidence="1 2">
    <name type="scientific">Desulfosarcina ovata subsp. sediminis</name>
    <dbReference type="NCBI Taxonomy" id="885957"/>
    <lineage>
        <taxon>Bacteria</taxon>
        <taxon>Pseudomonadati</taxon>
        <taxon>Thermodesulfobacteriota</taxon>
        <taxon>Desulfobacteria</taxon>
        <taxon>Desulfobacterales</taxon>
        <taxon>Desulfosarcinaceae</taxon>
        <taxon>Desulfosarcina</taxon>
    </lineage>
</organism>
<name>A0A5K7ZN53_9BACT</name>
<reference evidence="1 2" key="1">
    <citation type="submission" date="2019-11" db="EMBL/GenBank/DDBJ databases">
        <title>Comparative genomics of hydrocarbon-degrading Desulfosarcina strains.</title>
        <authorList>
            <person name="Watanabe M."/>
            <person name="Kojima H."/>
            <person name="Fukui M."/>
        </authorList>
    </citation>
    <scope>NUCLEOTIDE SEQUENCE [LARGE SCALE GENOMIC DNA]</scope>
    <source>
        <strain evidence="1 2">28bB2T</strain>
    </source>
</reference>
<sequence length="176" mass="20490">MIVDRPESHFIFVVPWPHVHMDYHYINYRGEPLSNEEYLRYWGKWILLGTRGELDAIAKKLDPFVEEKRIPAIKYDRSEIAEFKLGVCVMCVFCDARDKATVWDVLTAQGVDETAKAWLFERETMAMWQPGGRLLEAWIAGRGFPPAQADKIRSDARTTFERMFADKKAIFKGIDQ</sequence>
<accession>A0A5K7ZN53</accession>
<dbReference type="RefSeq" id="WP_155321827.1">
    <property type="nucleotide sequence ID" value="NZ_AP021876.1"/>
</dbReference>
<dbReference type="EMBL" id="AP021876">
    <property type="protein sequence ID" value="BBO81019.1"/>
    <property type="molecule type" value="Genomic_DNA"/>
</dbReference>
<dbReference type="Proteomes" id="UP000425960">
    <property type="component" value="Chromosome"/>
</dbReference>
<gene>
    <name evidence="1" type="ORF">DSCO28_15850</name>
</gene>
<dbReference type="KEGG" id="dov:DSCO28_15850"/>
<dbReference type="AlphaFoldDB" id="A0A5K7ZN53"/>
<evidence type="ECO:0000313" key="1">
    <source>
        <dbReference type="EMBL" id="BBO81019.1"/>
    </source>
</evidence>
<proteinExistence type="predicted"/>